<dbReference type="Pfam" id="PF00174">
    <property type="entry name" value="Oxidored_molyb"/>
    <property type="match status" value="1"/>
</dbReference>
<organism evidence="2 3">
    <name type="scientific">Arundinibacter roseus</name>
    <dbReference type="NCBI Taxonomy" id="2070510"/>
    <lineage>
        <taxon>Bacteria</taxon>
        <taxon>Pseudomonadati</taxon>
        <taxon>Bacteroidota</taxon>
        <taxon>Cytophagia</taxon>
        <taxon>Cytophagales</taxon>
        <taxon>Spirosomataceae</taxon>
        <taxon>Arundinibacter</taxon>
    </lineage>
</organism>
<comment type="caution">
    <text evidence="2">The sequence shown here is derived from an EMBL/GenBank/DDBJ whole genome shotgun (WGS) entry which is preliminary data.</text>
</comment>
<dbReference type="Gene3D" id="3.90.420.10">
    <property type="entry name" value="Oxidoreductase, molybdopterin-binding domain"/>
    <property type="match status" value="1"/>
</dbReference>
<dbReference type="InterPro" id="IPR000572">
    <property type="entry name" value="OxRdtase_Mopterin-bd_dom"/>
</dbReference>
<evidence type="ECO:0000313" key="3">
    <source>
        <dbReference type="Proteomes" id="UP000295706"/>
    </source>
</evidence>
<dbReference type="SUPFAM" id="SSF56524">
    <property type="entry name" value="Oxidoreductase molybdopterin-binding domain"/>
    <property type="match status" value="1"/>
</dbReference>
<accession>A0A4R4K7K5</accession>
<reference evidence="2 3" key="1">
    <citation type="submission" date="2019-02" db="EMBL/GenBank/DDBJ databases">
        <title>Arundinibacter roseus gen. nov., sp. nov., a new member of the family Cytophagaceae.</title>
        <authorList>
            <person name="Szuroczki S."/>
            <person name="Khayer B."/>
            <person name="Sproer C."/>
            <person name="Toumi M."/>
            <person name="Szabo A."/>
            <person name="Felfoldi T."/>
            <person name="Schumann P."/>
            <person name="Toth E."/>
        </authorList>
    </citation>
    <scope>NUCLEOTIDE SEQUENCE [LARGE SCALE GENOMIC DNA]</scope>
    <source>
        <strain evidence="2 3">DMA-k-7a</strain>
    </source>
</reference>
<protein>
    <submittedName>
        <fullName evidence="2">Molybdopterin-binding protein</fullName>
    </submittedName>
</protein>
<evidence type="ECO:0000313" key="2">
    <source>
        <dbReference type="EMBL" id="TDB63510.1"/>
    </source>
</evidence>
<dbReference type="Proteomes" id="UP000295706">
    <property type="component" value="Unassembled WGS sequence"/>
</dbReference>
<feature type="domain" description="Oxidoreductase molybdopterin-binding" evidence="1">
    <location>
        <begin position="9"/>
        <end position="145"/>
    </location>
</feature>
<sequence length="150" mass="16230">MLVAAQAQQASTLSIEGEVASPLKLTVAELLSMDRMTHTVKDRDNQEHTFSGIPLIKLLEKAGAATGPALRGKNMSLFILAQAADGYEVVYALPEVDPGFSDRLVLVAIEKDGQALLKGEGAFRLIATGDKKQARWVRELQTIKVLFAKP</sequence>
<name>A0A4R4K7K5_9BACT</name>
<dbReference type="InterPro" id="IPR036374">
    <property type="entry name" value="OxRdtase_Mopterin-bd_sf"/>
</dbReference>
<keyword evidence="3" id="KW-1185">Reference proteome</keyword>
<evidence type="ECO:0000259" key="1">
    <source>
        <dbReference type="Pfam" id="PF00174"/>
    </source>
</evidence>
<dbReference type="OrthoDB" id="482420at2"/>
<dbReference type="EMBL" id="SMJU01000010">
    <property type="protein sequence ID" value="TDB63510.1"/>
    <property type="molecule type" value="Genomic_DNA"/>
</dbReference>
<dbReference type="AlphaFoldDB" id="A0A4R4K7K5"/>
<proteinExistence type="predicted"/>
<gene>
    <name evidence="2" type="ORF">EZE20_16860</name>
</gene>